<dbReference type="PANTHER" id="PTHR12302">
    <property type="entry name" value="EBNA2 BINDING PROTEIN P100"/>
    <property type="match status" value="1"/>
</dbReference>
<dbReference type="InterPro" id="IPR035437">
    <property type="entry name" value="SNase_OB-fold_sf"/>
</dbReference>
<name>A0ABU1FAQ0_9RHOB</name>
<dbReference type="SMART" id="SM00318">
    <property type="entry name" value="SNc"/>
    <property type="match status" value="1"/>
</dbReference>
<dbReference type="Pfam" id="PF00565">
    <property type="entry name" value="SNase"/>
    <property type="match status" value="1"/>
</dbReference>
<organism evidence="3 4">
    <name type="scientific">Ruixingdingia sedimenti</name>
    <dbReference type="NCBI Taxonomy" id="3073604"/>
    <lineage>
        <taxon>Bacteria</taxon>
        <taxon>Pseudomonadati</taxon>
        <taxon>Pseudomonadota</taxon>
        <taxon>Alphaproteobacteria</taxon>
        <taxon>Rhodobacterales</taxon>
        <taxon>Paracoccaceae</taxon>
        <taxon>Ruixingdingia</taxon>
    </lineage>
</organism>
<keyword evidence="4" id="KW-1185">Reference proteome</keyword>
<proteinExistence type="predicted"/>
<keyword evidence="1" id="KW-0732">Signal</keyword>
<evidence type="ECO:0000256" key="1">
    <source>
        <dbReference type="SAM" id="SignalP"/>
    </source>
</evidence>
<sequence>MLRLTLILFLLLLPLPVSAQTITGMASVTDGDSLEIRGTRIRLHGIDAPESRQLCTRPSGQRWRCGQQAALALSDRIGRRSVSCVTRNIDRYGRTIAVCSQDGVDLNRWMVSEGWAVAYRQFSRDYVAVEAEARRAGRNIWSGIFVMPWDWRRGVRTP</sequence>
<feature type="domain" description="TNase-like" evidence="2">
    <location>
        <begin position="19"/>
        <end position="143"/>
    </location>
</feature>
<dbReference type="RefSeq" id="WP_310458137.1">
    <property type="nucleotide sequence ID" value="NZ_JAVKPH010000018.1"/>
</dbReference>
<accession>A0ABU1FAQ0</accession>
<comment type="caution">
    <text evidence="3">The sequence shown here is derived from an EMBL/GenBank/DDBJ whole genome shotgun (WGS) entry which is preliminary data.</text>
</comment>
<dbReference type="PANTHER" id="PTHR12302:SF26">
    <property type="entry name" value="BLR1266 PROTEIN"/>
    <property type="match status" value="1"/>
</dbReference>
<protein>
    <submittedName>
        <fullName evidence="3">Thermonuclease family protein</fullName>
    </submittedName>
</protein>
<dbReference type="Gene3D" id="2.40.50.90">
    <property type="match status" value="1"/>
</dbReference>
<feature type="chain" id="PRO_5045255447" evidence="1">
    <location>
        <begin position="20"/>
        <end position="158"/>
    </location>
</feature>
<dbReference type="Proteomes" id="UP001247754">
    <property type="component" value="Unassembled WGS sequence"/>
</dbReference>
<dbReference type="InterPro" id="IPR016071">
    <property type="entry name" value="Staphylococal_nuclease_OB-fold"/>
</dbReference>
<dbReference type="PROSITE" id="PS50830">
    <property type="entry name" value="TNASE_3"/>
    <property type="match status" value="1"/>
</dbReference>
<evidence type="ECO:0000313" key="4">
    <source>
        <dbReference type="Proteomes" id="UP001247754"/>
    </source>
</evidence>
<reference evidence="3 4" key="1">
    <citation type="submission" date="2023-09" db="EMBL/GenBank/DDBJ databases">
        <title>Xinfangfangia sedmenti sp. nov., isolated the sedment.</title>
        <authorList>
            <person name="Xu L."/>
        </authorList>
    </citation>
    <scope>NUCLEOTIDE SEQUENCE [LARGE SCALE GENOMIC DNA]</scope>
    <source>
        <strain evidence="3 4">LG-4</strain>
    </source>
</reference>
<dbReference type="SUPFAM" id="SSF50199">
    <property type="entry name" value="Staphylococcal nuclease"/>
    <property type="match status" value="1"/>
</dbReference>
<dbReference type="EMBL" id="JAVKPH010000018">
    <property type="protein sequence ID" value="MDR5653917.1"/>
    <property type="molecule type" value="Genomic_DNA"/>
</dbReference>
<evidence type="ECO:0000259" key="2">
    <source>
        <dbReference type="PROSITE" id="PS50830"/>
    </source>
</evidence>
<feature type="signal peptide" evidence="1">
    <location>
        <begin position="1"/>
        <end position="19"/>
    </location>
</feature>
<evidence type="ECO:0000313" key="3">
    <source>
        <dbReference type="EMBL" id="MDR5653917.1"/>
    </source>
</evidence>
<gene>
    <name evidence="3" type="ORF">RGD00_14980</name>
</gene>